<evidence type="ECO:0000313" key="2">
    <source>
        <dbReference type="EMBL" id="GFR27775.1"/>
    </source>
</evidence>
<protein>
    <submittedName>
        <fullName evidence="2">Uncharacterized protein</fullName>
    </submittedName>
</protein>
<name>A0A8X6LZK5_TRICU</name>
<feature type="compositionally biased region" description="Basic and acidic residues" evidence="1">
    <location>
        <begin position="69"/>
        <end position="81"/>
    </location>
</feature>
<organism evidence="2 3">
    <name type="scientific">Trichonephila clavata</name>
    <name type="common">Joro spider</name>
    <name type="synonym">Nephila clavata</name>
    <dbReference type="NCBI Taxonomy" id="2740835"/>
    <lineage>
        <taxon>Eukaryota</taxon>
        <taxon>Metazoa</taxon>
        <taxon>Ecdysozoa</taxon>
        <taxon>Arthropoda</taxon>
        <taxon>Chelicerata</taxon>
        <taxon>Arachnida</taxon>
        <taxon>Araneae</taxon>
        <taxon>Araneomorphae</taxon>
        <taxon>Entelegynae</taxon>
        <taxon>Araneoidea</taxon>
        <taxon>Nephilidae</taxon>
        <taxon>Trichonephila</taxon>
    </lineage>
</organism>
<reference evidence="2" key="1">
    <citation type="submission" date="2020-07" db="EMBL/GenBank/DDBJ databases">
        <title>Multicomponent nature underlies the extraordinary mechanical properties of spider dragline silk.</title>
        <authorList>
            <person name="Kono N."/>
            <person name="Nakamura H."/>
            <person name="Mori M."/>
            <person name="Yoshida Y."/>
            <person name="Ohtoshi R."/>
            <person name="Malay A.D."/>
            <person name="Moran D.A.P."/>
            <person name="Tomita M."/>
            <person name="Numata K."/>
            <person name="Arakawa K."/>
        </authorList>
    </citation>
    <scope>NUCLEOTIDE SEQUENCE</scope>
</reference>
<feature type="region of interest" description="Disordered" evidence="1">
    <location>
        <begin position="42"/>
        <end position="81"/>
    </location>
</feature>
<proteinExistence type="predicted"/>
<dbReference type="EMBL" id="BMAO01028844">
    <property type="protein sequence ID" value="GFR27775.1"/>
    <property type="molecule type" value="Genomic_DNA"/>
</dbReference>
<dbReference type="Proteomes" id="UP000887116">
    <property type="component" value="Unassembled WGS sequence"/>
</dbReference>
<accession>A0A8X6LZK5</accession>
<dbReference type="AlphaFoldDB" id="A0A8X6LZK5"/>
<gene>
    <name evidence="2" type="ORF">TNCT_619211</name>
</gene>
<feature type="compositionally biased region" description="Polar residues" evidence="1">
    <location>
        <begin position="42"/>
        <end position="57"/>
    </location>
</feature>
<comment type="caution">
    <text evidence="2">The sequence shown here is derived from an EMBL/GenBank/DDBJ whole genome shotgun (WGS) entry which is preliminary data.</text>
</comment>
<evidence type="ECO:0000313" key="3">
    <source>
        <dbReference type="Proteomes" id="UP000887116"/>
    </source>
</evidence>
<sequence length="81" mass="8793">MIDSYEFRFSPLRCYGSAICMKGIIELCTRISKGQKTAVATNGSQLYDPGSQGTRTCPSPVEISPSISRKVESGTRDSPDD</sequence>
<keyword evidence="3" id="KW-1185">Reference proteome</keyword>
<evidence type="ECO:0000256" key="1">
    <source>
        <dbReference type="SAM" id="MobiDB-lite"/>
    </source>
</evidence>